<sequence>MHTDPAPHALQSHYDAIWERSRAAIGTGDIDCDARLLQGPDPRRGLTLIARPGAALAGRFTHLLERLDALEPGQYLHPAVDLHVTVLSLFTVGDDFQPQLARLDDYRDAVRCAVHGLPAFEIDFRGVTASRGAVLAQGYPHGDTLATLRDRLRAELRARALDASLDRRYRLVTAHATLLRFVRPLRQPRRFVEAIETLRGAALGVMRVERIELVVNDWYMSSASLRQVEMLDL</sequence>
<dbReference type="Pfam" id="PF13563">
    <property type="entry name" value="2_5_RNA_ligase2"/>
    <property type="match status" value="1"/>
</dbReference>
<protein>
    <submittedName>
        <fullName evidence="1">Mutarotase</fullName>
    </submittedName>
</protein>
<organism evidence="1 2">
    <name type="scientific">Massilia forsythiae</name>
    <dbReference type="NCBI Taxonomy" id="2728020"/>
    <lineage>
        <taxon>Bacteria</taxon>
        <taxon>Pseudomonadati</taxon>
        <taxon>Pseudomonadota</taxon>
        <taxon>Betaproteobacteria</taxon>
        <taxon>Burkholderiales</taxon>
        <taxon>Oxalobacteraceae</taxon>
        <taxon>Telluria group</taxon>
        <taxon>Massilia</taxon>
    </lineage>
</organism>
<dbReference type="SUPFAM" id="SSF55144">
    <property type="entry name" value="LigT-like"/>
    <property type="match status" value="1"/>
</dbReference>
<dbReference type="RefSeq" id="WP_170203488.1">
    <property type="nucleotide sequence ID" value="NZ_CP051685.1"/>
</dbReference>
<proteinExistence type="predicted"/>
<accession>A0A7Z2ZTK0</accession>
<dbReference type="InterPro" id="IPR009097">
    <property type="entry name" value="Cyclic_Pdiesterase"/>
</dbReference>
<evidence type="ECO:0000313" key="1">
    <source>
        <dbReference type="EMBL" id="QJE01464.1"/>
    </source>
</evidence>
<evidence type="ECO:0000313" key="2">
    <source>
        <dbReference type="Proteomes" id="UP000502415"/>
    </source>
</evidence>
<dbReference type="Gene3D" id="3.90.1140.10">
    <property type="entry name" value="Cyclic phosphodiesterase"/>
    <property type="match status" value="1"/>
</dbReference>
<dbReference type="Proteomes" id="UP000502415">
    <property type="component" value="Chromosome"/>
</dbReference>
<dbReference type="AlphaFoldDB" id="A0A7Z2ZTK0"/>
<name>A0A7Z2ZTK0_9BURK</name>
<dbReference type="EMBL" id="CP051685">
    <property type="protein sequence ID" value="QJE01464.1"/>
    <property type="molecule type" value="Genomic_DNA"/>
</dbReference>
<keyword evidence="2" id="KW-1185">Reference proteome</keyword>
<reference evidence="1 2" key="1">
    <citation type="submission" date="2020-04" db="EMBL/GenBank/DDBJ databases">
        <title>Genome sequencing of novel species.</title>
        <authorList>
            <person name="Heo J."/>
            <person name="Kim S.-J."/>
            <person name="Kim J.-S."/>
            <person name="Hong S.-B."/>
            <person name="Kwon S.-W."/>
        </authorList>
    </citation>
    <scope>NUCLEOTIDE SEQUENCE [LARGE SCALE GENOMIC DNA]</scope>
    <source>
        <strain evidence="1 2">GN2-R2</strain>
    </source>
</reference>
<gene>
    <name evidence="1" type="ORF">HH212_16620</name>
</gene>
<dbReference type="KEGG" id="mfy:HH212_16620"/>